<gene>
    <name evidence="2" type="ORF">BO78DRAFT_445269</name>
</gene>
<accession>A0A319E945</accession>
<evidence type="ECO:0000313" key="3">
    <source>
        <dbReference type="Proteomes" id="UP000248423"/>
    </source>
</evidence>
<proteinExistence type="predicted"/>
<dbReference type="OrthoDB" id="4187154at2759"/>
<keyword evidence="3" id="KW-1185">Reference proteome</keyword>
<reference evidence="2 3" key="1">
    <citation type="submission" date="2018-02" db="EMBL/GenBank/DDBJ databases">
        <title>The genomes of Aspergillus section Nigri reveals drivers in fungal speciation.</title>
        <authorList>
            <consortium name="DOE Joint Genome Institute"/>
            <person name="Vesth T.C."/>
            <person name="Nybo J."/>
            <person name="Theobald S."/>
            <person name="Brandl J."/>
            <person name="Frisvad J.C."/>
            <person name="Nielsen K.F."/>
            <person name="Lyhne E.K."/>
            <person name="Kogle M.E."/>
            <person name="Kuo A."/>
            <person name="Riley R."/>
            <person name="Clum A."/>
            <person name="Nolan M."/>
            <person name="Lipzen A."/>
            <person name="Salamov A."/>
            <person name="Henrissat B."/>
            <person name="Wiebenga A."/>
            <person name="De vries R.P."/>
            <person name="Grigoriev I.V."/>
            <person name="Mortensen U.H."/>
            <person name="Andersen M.R."/>
            <person name="Baker S.E."/>
        </authorList>
    </citation>
    <scope>NUCLEOTIDE SEQUENCE [LARGE SCALE GENOMIC DNA]</scope>
    <source>
        <strain evidence="2 3">CBS 121057</strain>
    </source>
</reference>
<feature type="compositionally biased region" description="Acidic residues" evidence="1">
    <location>
        <begin position="424"/>
        <end position="433"/>
    </location>
</feature>
<evidence type="ECO:0000256" key="1">
    <source>
        <dbReference type="SAM" id="MobiDB-lite"/>
    </source>
</evidence>
<dbReference type="VEuPathDB" id="FungiDB:BO78DRAFT_445269"/>
<dbReference type="EMBL" id="KZ826348">
    <property type="protein sequence ID" value="PYI06657.1"/>
    <property type="molecule type" value="Genomic_DNA"/>
</dbReference>
<protein>
    <submittedName>
        <fullName evidence="2">Uncharacterized protein</fullName>
    </submittedName>
</protein>
<feature type="region of interest" description="Disordered" evidence="1">
    <location>
        <begin position="399"/>
        <end position="433"/>
    </location>
</feature>
<sequence>MAFPVDLGKDSFTSPSSGISLILHASAHILPSDVDASPTDPSHIERQLRSGDLWVSQTPELALDISIPDTVLHYQDDINPPSNIPIVRLSTIKVTLSFTYNDKHTRLYLPTFMTKPKVPVHQHQAGYISIIPYDEHVQDMILFGPEQKKPEDLENSEATTFIEELEELHESEQSSSLPISHQSAYGRAPPDTQHEELYSLITTGLESLLLGNNEGNNNSEKSLQNLPQLAPSVFSPGYHKEMSQRSQLIPSIAKSLSSMLKLPNYKTLLLKINNLDSSKPTQPSPTDPSSTRNNIKAALWRIAQKQLYKPQASRNLHLLAPSLPKVQDRSYQQPWEDSMITDEQVAHMLDDENRDQGCAEEDLLGFSESDEISCEMLSTTSSSLIGSLQFSHDDDLISEQSGGDILSQTPVSEDLTFSEKSGNEEDDMLCDYI</sequence>
<name>A0A319E945_ASPSB</name>
<evidence type="ECO:0000313" key="2">
    <source>
        <dbReference type="EMBL" id="PYI06657.1"/>
    </source>
</evidence>
<dbReference type="STRING" id="1448318.A0A319E945"/>
<dbReference type="AlphaFoldDB" id="A0A319E945"/>
<dbReference type="Proteomes" id="UP000248423">
    <property type="component" value="Unassembled WGS sequence"/>
</dbReference>
<organism evidence="2 3">
    <name type="scientific">Aspergillus sclerotiicarbonarius (strain CBS 121057 / IBT 28362)</name>
    <dbReference type="NCBI Taxonomy" id="1448318"/>
    <lineage>
        <taxon>Eukaryota</taxon>
        <taxon>Fungi</taxon>
        <taxon>Dikarya</taxon>
        <taxon>Ascomycota</taxon>
        <taxon>Pezizomycotina</taxon>
        <taxon>Eurotiomycetes</taxon>
        <taxon>Eurotiomycetidae</taxon>
        <taxon>Eurotiales</taxon>
        <taxon>Aspergillaceae</taxon>
        <taxon>Aspergillus</taxon>
        <taxon>Aspergillus subgen. Circumdati</taxon>
    </lineage>
</organism>
<feature type="region of interest" description="Disordered" evidence="1">
    <location>
        <begin position="167"/>
        <end position="190"/>
    </location>
</feature>
<feature type="compositionally biased region" description="Polar residues" evidence="1">
    <location>
        <begin position="399"/>
        <end position="411"/>
    </location>
</feature>